<organism evidence="2 3">
    <name type="scientific">Symbiodinium pilosum</name>
    <name type="common">Dinoflagellate</name>
    <dbReference type="NCBI Taxonomy" id="2952"/>
    <lineage>
        <taxon>Eukaryota</taxon>
        <taxon>Sar</taxon>
        <taxon>Alveolata</taxon>
        <taxon>Dinophyceae</taxon>
        <taxon>Suessiales</taxon>
        <taxon>Symbiodiniaceae</taxon>
        <taxon>Symbiodinium</taxon>
    </lineage>
</organism>
<evidence type="ECO:0000256" key="1">
    <source>
        <dbReference type="SAM" id="Phobius"/>
    </source>
</evidence>
<evidence type="ECO:0000313" key="3">
    <source>
        <dbReference type="Proteomes" id="UP000649617"/>
    </source>
</evidence>
<keyword evidence="1" id="KW-1133">Transmembrane helix</keyword>
<reference evidence="2" key="1">
    <citation type="submission" date="2021-02" db="EMBL/GenBank/DDBJ databases">
        <authorList>
            <person name="Dougan E. K."/>
            <person name="Rhodes N."/>
            <person name="Thang M."/>
            <person name="Chan C."/>
        </authorList>
    </citation>
    <scope>NUCLEOTIDE SEQUENCE</scope>
</reference>
<keyword evidence="1" id="KW-0812">Transmembrane</keyword>
<accession>A0A812VUS6</accession>
<dbReference type="EMBL" id="CAJNIZ010042917">
    <property type="protein sequence ID" value="CAE7643387.1"/>
    <property type="molecule type" value="Genomic_DNA"/>
</dbReference>
<name>A0A812VUS6_SYMPI</name>
<feature type="transmembrane region" description="Helical" evidence="1">
    <location>
        <begin position="254"/>
        <end position="273"/>
    </location>
</feature>
<keyword evidence="3" id="KW-1185">Reference proteome</keyword>
<dbReference type="OrthoDB" id="447064at2759"/>
<protein>
    <submittedName>
        <fullName evidence="2">Uncharacterized protein</fullName>
    </submittedName>
</protein>
<proteinExistence type="predicted"/>
<sequence length="286" mass="31754">MFSAKLGEDAEQIGLGFISRWMPGGGHPKGHLICNSSLGATSLLHCILPYFFWNVPLAATFILQHSVLRKALQRSFGSWGRRIYSFTSAVALHLFMRNYQDLDVSGLSLDLSSLGISNYRHCLASTAVILVSFAYFVGHERGSWFKTILLGERDAKTKACPVNMDVVTGMGICVYRELGWVGFLLFSGLSSIPCRITLGDVIMRLCAGIYMRTMSVHFQHFAHHYRGHWSARAFITAAAAAATAGQGFWKSMQFWQLLCLALGTTVMLVLFDVDRLDFRAPKGLGR</sequence>
<gene>
    <name evidence="2" type="ORF">SPIL2461_LOCUS17066</name>
</gene>
<dbReference type="AlphaFoldDB" id="A0A812VUS6"/>
<comment type="caution">
    <text evidence="2">The sequence shown here is derived from an EMBL/GenBank/DDBJ whole genome shotgun (WGS) entry which is preliminary data.</text>
</comment>
<keyword evidence="1" id="KW-0472">Membrane</keyword>
<evidence type="ECO:0000313" key="2">
    <source>
        <dbReference type="EMBL" id="CAE7643387.1"/>
    </source>
</evidence>
<dbReference type="Proteomes" id="UP000649617">
    <property type="component" value="Unassembled WGS sequence"/>
</dbReference>